<dbReference type="InterPro" id="IPR049929">
    <property type="entry name" value="TenpN-like"/>
</dbReference>
<organism evidence="1">
    <name type="scientific">bacterium 19CA01SA08</name>
    <dbReference type="NCBI Taxonomy" id="2920574"/>
    <lineage>
        <taxon>Bacteria</taxon>
    </lineage>
</organism>
<evidence type="ECO:0000313" key="1">
    <source>
        <dbReference type="EMBL" id="XAG91113.1"/>
    </source>
</evidence>
<geneLocation type="plasmid" evidence="1">
    <name>pSP19M00021</name>
</geneLocation>
<reference evidence="1" key="1">
    <citation type="submission" date="2022-03" db="EMBL/GenBank/DDBJ databases">
        <title>Sea Food Isolates.</title>
        <authorList>
            <person name="Li c."/>
        </authorList>
    </citation>
    <scope>NUCLEOTIDE SEQUENCE</scope>
    <source>
        <strain evidence="1">19CA01SA08</strain>
        <plasmid evidence="1">pSP19M00021</plasmid>
    </source>
</reference>
<protein>
    <submittedName>
        <fullName evidence="1">Uncharacterized protein</fullName>
    </submittedName>
</protein>
<gene>
    <name evidence="1" type="ORF">MRN67_22130</name>
</gene>
<proteinExistence type="predicted"/>
<name>A0AAU6VX81_UNCXX</name>
<dbReference type="EMBL" id="CP095356">
    <property type="protein sequence ID" value="XAG91113.1"/>
    <property type="molecule type" value="Genomic_DNA"/>
</dbReference>
<dbReference type="NCBIfam" id="NF047358">
    <property type="entry name" value="TenpIN"/>
    <property type="match status" value="1"/>
</dbReference>
<dbReference type="AlphaFoldDB" id="A0AAU6VX81"/>
<dbReference type="CDD" id="cd17493">
    <property type="entry name" value="toxin_TenpN"/>
    <property type="match status" value="1"/>
</dbReference>
<sequence>MLIQKLEAEFFEENSHLVEVLDKRNGVWDGEKERGYGILLISYNSLRFGIPLRSHIKHKFCFLTDGSKGLDYTKAVLLVKDEYISQTPFMIPSDEYVKIKDRTHHIGDKFSKYVNKYVDGVGKNDRNVLRDYRFSTLQNYHKELGLL</sequence>
<keyword evidence="1" id="KW-0614">Plasmid</keyword>
<accession>A0AAU6VX81</accession>